<keyword evidence="2" id="KW-0547">Nucleotide-binding</keyword>
<evidence type="ECO:0000256" key="3">
    <source>
        <dbReference type="ARBA" id="ARBA00022777"/>
    </source>
</evidence>
<accession>A0ABX0ZEI9</accession>
<evidence type="ECO:0000313" key="6">
    <source>
        <dbReference type="EMBL" id="NJP34335.1"/>
    </source>
</evidence>
<gene>
    <name evidence="6" type="ORF">HCJ94_20725</name>
</gene>
<protein>
    <recommendedName>
        <fullName evidence="5">Maltokinase N-terminal cap domain-containing protein</fullName>
    </recommendedName>
</protein>
<dbReference type="NCBIfam" id="NF047744">
    <property type="entry name" value="CG0192_rel"/>
    <property type="match status" value="1"/>
</dbReference>
<feature type="domain" description="Maltokinase N-terminal cap" evidence="5">
    <location>
        <begin position="20"/>
        <end position="103"/>
    </location>
</feature>
<name>A0ABX0ZEI9_9ACTN</name>
<evidence type="ECO:0000259" key="5">
    <source>
        <dbReference type="Pfam" id="PF18085"/>
    </source>
</evidence>
<dbReference type="Pfam" id="PF18085">
    <property type="entry name" value="Mak_N_cap"/>
    <property type="match status" value="1"/>
</dbReference>
<keyword evidence="4" id="KW-0067">ATP-binding</keyword>
<dbReference type="InterPro" id="IPR040999">
    <property type="entry name" value="Mak_N_cap"/>
</dbReference>
<dbReference type="Proteomes" id="UP000783871">
    <property type="component" value="Unassembled WGS sequence"/>
</dbReference>
<dbReference type="EMBL" id="JAATEO010000023">
    <property type="protein sequence ID" value="NJP34335.1"/>
    <property type="molecule type" value="Genomic_DNA"/>
</dbReference>
<evidence type="ECO:0000256" key="4">
    <source>
        <dbReference type="ARBA" id="ARBA00022840"/>
    </source>
</evidence>
<organism evidence="6 7">
    <name type="scientific">Micromonospora thermarum</name>
    <dbReference type="NCBI Taxonomy" id="2720024"/>
    <lineage>
        <taxon>Bacteria</taxon>
        <taxon>Bacillati</taxon>
        <taxon>Actinomycetota</taxon>
        <taxon>Actinomycetes</taxon>
        <taxon>Micromonosporales</taxon>
        <taxon>Micromonosporaceae</taxon>
        <taxon>Micromonospora</taxon>
    </lineage>
</organism>
<evidence type="ECO:0000256" key="2">
    <source>
        <dbReference type="ARBA" id="ARBA00022741"/>
    </source>
</evidence>
<keyword evidence="1" id="KW-0808">Transferase</keyword>
<sequence>MALLHRADLRPGKLDLLAAWLPGRPWFAGEAGAEVTRVAAYRFDDPAGEVGIETLLVRAGAGPVLQVPLTYRAAPLDGGDEWLVGTTEHSVLGRRWVYDGCGDRVHAAVLASVLRGDAGQAEEYFEVDGVREVREPLMTVTARPGTDVPAVGAVRRVEDGDPTVVVTDTVDLAVVRRPGVDVASSTAVLTGTWAGGPGPVPLAYAVAD</sequence>
<keyword evidence="7" id="KW-1185">Reference proteome</keyword>
<keyword evidence="3" id="KW-0418">Kinase</keyword>
<comment type="caution">
    <text evidence="6">The sequence shown here is derived from an EMBL/GenBank/DDBJ whole genome shotgun (WGS) entry which is preliminary data.</text>
</comment>
<reference evidence="6 7" key="1">
    <citation type="submission" date="2020-03" db="EMBL/GenBank/DDBJ databases">
        <title>WGS of actinomycetes isolated from Thailand.</title>
        <authorList>
            <person name="Thawai C."/>
        </authorList>
    </citation>
    <scope>NUCLEOTIDE SEQUENCE [LARGE SCALE GENOMIC DNA]</scope>
    <source>
        <strain evidence="6 7">HSS6-12</strain>
    </source>
</reference>
<evidence type="ECO:0000256" key="1">
    <source>
        <dbReference type="ARBA" id="ARBA00022679"/>
    </source>
</evidence>
<evidence type="ECO:0000313" key="7">
    <source>
        <dbReference type="Proteomes" id="UP000783871"/>
    </source>
</evidence>
<proteinExistence type="predicted"/>
<dbReference type="RefSeq" id="WP_168002685.1">
    <property type="nucleotide sequence ID" value="NZ_JAATEO010000023.1"/>
</dbReference>